<sequence length="123" mass="14146">MTFIALTLFEGIRSITSPLVQPEAQLRENLLKEIPLGTQMNNVIQIIKSNRDWAIDGIDYEHGFRRSGSGENEIIGEKSIRLSLGDYRIISNYYFITDVSVFFSFNVNDQLIEIWVWKTTDGL</sequence>
<organism evidence="1 2">
    <name type="scientific">Paenibacillus anseongense</name>
    <dbReference type="NCBI Taxonomy" id="2682845"/>
    <lineage>
        <taxon>Bacteria</taxon>
        <taxon>Bacillati</taxon>
        <taxon>Bacillota</taxon>
        <taxon>Bacilli</taxon>
        <taxon>Bacillales</taxon>
        <taxon>Paenibacillaceae</taxon>
        <taxon>Paenibacillus</taxon>
    </lineage>
</organism>
<name>A0ABW9UD77_9BACL</name>
<comment type="caution">
    <text evidence="1">The sequence shown here is derived from an EMBL/GenBank/DDBJ whole genome shotgun (WGS) entry which is preliminary data.</text>
</comment>
<evidence type="ECO:0000313" key="1">
    <source>
        <dbReference type="EMBL" id="MVQ36340.1"/>
    </source>
</evidence>
<protein>
    <submittedName>
        <fullName evidence="1">Uncharacterized protein</fullName>
    </submittedName>
</protein>
<reference evidence="1 2" key="1">
    <citation type="submission" date="2019-12" db="EMBL/GenBank/DDBJ databases">
        <authorList>
            <person name="Huq M.A."/>
        </authorList>
    </citation>
    <scope>NUCLEOTIDE SEQUENCE [LARGE SCALE GENOMIC DNA]</scope>
    <source>
        <strain evidence="1 2">MAH-34</strain>
    </source>
</reference>
<keyword evidence="2" id="KW-1185">Reference proteome</keyword>
<dbReference type="EMBL" id="WSEM01000016">
    <property type="protein sequence ID" value="MVQ36340.1"/>
    <property type="molecule type" value="Genomic_DNA"/>
</dbReference>
<dbReference type="Proteomes" id="UP000467637">
    <property type="component" value="Unassembled WGS sequence"/>
</dbReference>
<proteinExistence type="predicted"/>
<dbReference type="RefSeq" id="WP_157320264.1">
    <property type="nucleotide sequence ID" value="NZ_WSEM01000016.1"/>
</dbReference>
<accession>A0ABW9UD77</accession>
<gene>
    <name evidence="1" type="ORF">GON05_17160</name>
</gene>
<evidence type="ECO:0000313" key="2">
    <source>
        <dbReference type="Proteomes" id="UP000467637"/>
    </source>
</evidence>